<dbReference type="Gene3D" id="3.30.457.10">
    <property type="entry name" value="Copper amine oxidase-like, N-terminal domain"/>
    <property type="match status" value="1"/>
</dbReference>
<keyword evidence="1" id="KW-0433">Leucine-rich repeat</keyword>
<dbReference type="PROSITE" id="PS51450">
    <property type="entry name" value="LRR"/>
    <property type="match status" value="6"/>
</dbReference>
<organism evidence="4 5">
    <name type="scientific">Paenibacillus pinisoli</name>
    <dbReference type="NCBI Taxonomy" id="1276110"/>
    <lineage>
        <taxon>Bacteria</taxon>
        <taxon>Bacillati</taxon>
        <taxon>Bacillota</taxon>
        <taxon>Bacilli</taxon>
        <taxon>Bacillales</taxon>
        <taxon>Paenibacillaceae</taxon>
        <taxon>Paenibacillus</taxon>
    </lineage>
</organism>
<dbReference type="SMART" id="SM00369">
    <property type="entry name" value="LRR_TYP"/>
    <property type="match status" value="5"/>
</dbReference>
<name>A0A3A6PYW6_9BACL</name>
<dbReference type="Pfam" id="PF12799">
    <property type="entry name" value="LRR_4"/>
    <property type="match status" value="4"/>
</dbReference>
<dbReference type="Gene3D" id="3.80.10.10">
    <property type="entry name" value="Ribonuclease Inhibitor"/>
    <property type="match status" value="1"/>
</dbReference>
<evidence type="ECO:0000256" key="1">
    <source>
        <dbReference type="ARBA" id="ARBA00022614"/>
    </source>
</evidence>
<dbReference type="AlphaFoldDB" id="A0A3A6PYW6"/>
<proteinExistence type="predicted"/>
<dbReference type="RefSeq" id="WP_120106072.1">
    <property type="nucleotide sequence ID" value="NZ_QXQB01000001.1"/>
</dbReference>
<protein>
    <recommendedName>
        <fullName evidence="3">Copper amine oxidase-like N-terminal domain-containing protein</fullName>
    </recommendedName>
</protein>
<keyword evidence="5" id="KW-1185">Reference proteome</keyword>
<dbReference type="InterPro" id="IPR012854">
    <property type="entry name" value="Cu_amine_oxidase-like_N"/>
</dbReference>
<accession>A0A3A6PYW6</accession>
<dbReference type="EMBL" id="QXQB01000001">
    <property type="protein sequence ID" value="RJX40513.1"/>
    <property type="molecule type" value="Genomic_DNA"/>
</dbReference>
<dbReference type="OrthoDB" id="2680104at2"/>
<dbReference type="InterPro" id="IPR025875">
    <property type="entry name" value="Leu-rich_rpt_4"/>
</dbReference>
<dbReference type="PANTHER" id="PTHR46652">
    <property type="entry name" value="LEUCINE-RICH REPEAT AND IQ DOMAIN-CONTAINING PROTEIN 1-RELATED"/>
    <property type="match status" value="1"/>
</dbReference>
<evidence type="ECO:0000313" key="5">
    <source>
        <dbReference type="Proteomes" id="UP000267798"/>
    </source>
</evidence>
<dbReference type="Proteomes" id="UP000267798">
    <property type="component" value="Unassembled WGS sequence"/>
</dbReference>
<dbReference type="Pfam" id="PF07833">
    <property type="entry name" value="Cu_amine_oxidN1"/>
    <property type="match status" value="1"/>
</dbReference>
<dbReference type="PANTHER" id="PTHR46652:SF3">
    <property type="entry name" value="LEUCINE-RICH REPEAT-CONTAINING PROTEIN 9"/>
    <property type="match status" value="1"/>
</dbReference>
<dbReference type="InterPro" id="IPR050836">
    <property type="entry name" value="SDS22/Internalin_LRR"/>
</dbReference>
<dbReference type="SUPFAM" id="SSF55383">
    <property type="entry name" value="Copper amine oxidase, domain N"/>
    <property type="match status" value="1"/>
</dbReference>
<dbReference type="SUPFAM" id="SSF52058">
    <property type="entry name" value="L domain-like"/>
    <property type="match status" value="1"/>
</dbReference>
<evidence type="ECO:0000313" key="4">
    <source>
        <dbReference type="EMBL" id="RJX40513.1"/>
    </source>
</evidence>
<feature type="domain" description="Copper amine oxidase-like N-terminal" evidence="3">
    <location>
        <begin position="306"/>
        <end position="407"/>
    </location>
</feature>
<comment type="caution">
    <text evidence="4">The sequence shown here is derived from an EMBL/GenBank/DDBJ whole genome shotgun (WGS) entry which is preliminary data.</text>
</comment>
<evidence type="ECO:0000256" key="2">
    <source>
        <dbReference type="ARBA" id="ARBA00022737"/>
    </source>
</evidence>
<evidence type="ECO:0000259" key="3">
    <source>
        <dbReference type="Pfam" id="PF07833"/>
    </source>
</evidence>
<reference evidence="4 5" key="1">
    <citation type="submission" date="2018-09" db="EMBL/GenBank/DDBJ databases">
        <title>Paenibacillus aracenensis nov. sp. isolated from a cave in southern Spain.</title>
        <authorList>
            <person name="Jurado V."/>
            <person name="Gutierrez-Patricio S."/>
            <person name="Gonzalez-Pimentel J.L."/>
            <person name="Miller A.Z."/>
            <person name="Laiz L."/>
            <person name="Saiz-Jimenez C."/>
        </authorList>
    </citation>
    <scope>NUCLEOTIDE SEQUENCE [LARGE SCALE GENOMIC DNA]</scope>
    <source>
        <strain evidence="4 5">JCM 19203</strain>
    </source>
</reference>
<dbReference type="SMART" id="SM00365">
    <property type="entry name" value="LRR_SD22"/>
    <property type="match status" value="6"/>
</dbReference>
<dbReference type="InterPro" id="IPR001611">
    <property type="entry name" value="Leu-rich_rpt"/>
</dbReference>
<sequence>MSGYRMGWPIRTVSVGLIICLLSLIGYRDAIHANAISVRFENQRLESVVRQELNKPAGLITAADMAKLESLSANQNHITSLKGLEHAVNLKKLYIVNSKVSDLSPISGLHQLESIILTDNKITDIRPLSGLNKVTTLMLDRNYISDITTLQSMTSLVNLNLSMNLISDIQALSPLKNLKRLEIGDNFIKDISSLEQMSMLTYLDLFGNLISDISSVRHLNALYSLDVSNNKVSDLTPVQHLSLIGIEITGTDVTDLSPLAGSDTLTAIYANVSSLNASSKAFINQFKTDGHFVDDNFRYTTPKIFINQEAQKFPVPPVQNNGRIMVPLRGLLEWIGADFSWNGQSRQVVLKHEGSQIILSIDSNEVIVNGKKQTIDAKPYISEGYTMVPIRFIVETFGFRIEWDKKRYWAMLSTK</sequence>
<keyword evidence="2" id="KW-0677">Repeat</keyword>
<dbReference type="InterPro" id="IPR003591">
    <property type="entry name" value="Leu-rich_rpt_typical-subtyp"/>
</dbReference>
<gene>
    <name evidence="4" type="ORF">D3P09_00365</name>
</gene>
<dbReference type="InterPro" id="IPR032675">
    <property type="entry name" value="LRR_dom_sf"/>
</dbReference>
<dbReference type="InterPro" id="IPR036582">
    <property type="entry name" value="Mao_N_sf"/>
</dbReference>